<reference evidence="2 3" key="1">
    <citation type="submission" date="2024-09" db="EMBL/GenBank/DDBJ databases">
        <authorList>
            <person name="Sun Q."/>
            <person name="Mori K."/>
        </authorList>
    </citation>
    <scope>NUCLEOTIDE SEQUENCE [LARGE SCALE GENOMIC DNA]</scope>
    <source>
        <strain evidence="2 3">JCM 13503</strain>
    </source>
</reference>
<organism evidence="2 3">
    <name type="scientific">Deinococcus oregonensis</name>
    <dbReference type="NCBI Taxonomy" id="1805970"/>
    <lineage>
        <taxon>Bacteria</taxon>
        <taxon>Thermotogati</taxon>
        <taxon>Deinococcota</taxon>
        <taxon>Deinococci</taxon>
        <taxon>Deinococcales</taxon>
        <taxon>Deinococcaceae</taxon>
        <taxon>Deinococcus</taxon>
    </lineage>
</organism>
<protein>
    <submittedName>
        <fullName evidence="2">Uncharacterized protein</fullName>
    </submittedName>
</protein>
<sequence>MTIAAWEAWVATLPVDLLELEQVRMELLSEIEEAEHHLADLLELGGTGRIHRQTTIELMLLNSKLRLLQTRLIIA</sequence>
<accession>A0ABV6ASE2</accession>
<name>A0ABV6ASE2_9DEIO</name>
<evidence type="ECO:0000313" key="2">
    <source>
        <dbReference type="EMBL" id="MFB9990422.1"/>
    </source>
</evidence>
<dbReference type="EMBL" id="JBHLYR010000002">
    <property type="protein sequence ID" value="MFB9990422.1"/>
    <property type="molecule type" value="Genomic_DNA"/>
</dbReference>
<feature type="coiled-coil region" evidence="1">
    <location>
        <begin position="17"/>
        <end position="44"/>
    </location>
</feature>
<proteinExistence type="predicted"/>
<dbReference type="RefSeq" id="WP_380004312.1">
    <property type="nucleotide sequence ID" value="NZ_JBHLYR010000002.1"/>
</dbReference>
<keyword evidence="1" id="KW-0175">Coiled coil</keyword>
<evidence type="ECO:0000256" key="1">
    <source>
        <dbReference type="SAM" id="Coils"/>
    </source>
</evidence>
<keyword evidence="3" id="KW-1185">Reference proteome</keyword>
<gene>
    <name evidence="2" type="ORF">ACFFLM_00225</name>
</gene>
<comment type="caution">
    <text evidence="2">The sequence shown here is derived from an EMBL/GenBank/DDBJ whole genome shotgun (WGS) entry which is preliminary data.</text>
</comment>
<evidence type="ECO:0000313" key="3">
    <source>
        <dbReference type="Proteomes" id="UP001589733"/>
    </source>
</evidence>
<dbReference type="Proteomes" id="UP001589733">
    <property type="component" value="Unassembled WGS sequence"/>
</dbReference>